<keyword evidence="2" id="KW-1185">Reference proteome</keyword>
<comment type="caution">
    <text evidence="1">The sequence shown here is derived from an EMBL/GenBank/DDBJ whole genome shotgun (WGS) entry which is preliminary data.</text>
</comment>
<gene>
    <name evidence="1" type="ORF">JCM31826_09980</name>
</gene>
<reference evidence="1 2" key="1">
    <citation type="submission" date="2018-11" db="EMBL/GenBank/DDBJ databases">
        <title>Schleiferia aggregans sp. nov., a moderately thermophilic heterotrophic bacterium isolated from microbial mats at a terrestrial hot spring.</title>
        <authorList>
            <person name="Iino T."/>
            <person name="Ohkuma M."/>
            <person name="Haruta S."/>
        </authorList>
    </citation>
    <scope>NUCLEOTIDE SEQUENCE [LARGE SCALE GENOMIC DNA]</scope>
    <source>
        <strain evidence="1 2">LA</strain>
    </source>
</reference>
<name>A0A401XKF9_9FLAO</name>
<proteinExistence type="predicted"/>
<protein>
    <submittedName>
        <fullName evidence="1">Uncharacterized protein</fullName>
    </submittedName>
</protein>
<dbReference type="EMBL" id="BHZE01000007">
    <property type="protein sequence ID" value="GCD77516.1"/>
    <property type="molecule type" value="Genomic_DNA"/>
</dbReference>
<dbReference type="Proteomes" id="UP000286715">
    <property type="component" value="Unassembled WGS sequence"/>
</dbReference>
<evidence type="ECO:0000313" key="2">
    <source>
        <dbReference type="Proteomes" id="UP000286715"/>
    </source>
</evidence>
<accession>A0A401XKF9</accession>
<evidence type="ECO:0000313" key="1">
    <source>
        <dbReference type="EMBL" id="GCD77516.1"/>
    </source>
</evidence>
<dbReference type="AlphaFoldDB" id="A0A401XKF9"/>
<sequence>MSGMRIFIPVFLLFGTCLSCQEKDIPISEFDFTKCEEILTLPELEAGHAKSIFLLKNNNQLQVVHKIGDSLVIYSENDSFSIDLTPIKNQIAKPKDFYQNYVLSNGYLILSDQIKNRIYLMNLYDYEIKSFDLRNLKDHYVKEVVFFNADTYFDEKNLITPVLPVLYPEVTHPMTIKNFPPLGNFVFTDTSVVLNGFIGKYPSEFFKKYYANFSTYFTPIAEHSFIVSFQRSPNILIGEVRNGDTLYREVKLSPKYSVRSLPIKEKYTRKEEVEIHKNTINFEKMYVLNEKTAGRFLNNMKEERMEFVTYDLRTWKVKNHFKVMRFINRPYIIDGDVYIIAKPKDHVKVFRIPKNVL</sequence>
<organism evidence="1 2">
    <name type="scientific">Thermaurantimonas aggregans</name>
    <dbReference type="NCBI Taxonomy" id="2173829"/>
    <lineage>
        <taxon>Bacteria</taxon>
        <taxon>Pseudomonadati</taxon>
        <taxon>Bacteroidota</taxon>
        <taxon>Flavobacteriia</taxon>
        <taxon>Flavobacteriales</taxon>
        <taxon>Schleiferiaceae</taxon>
        <taxon>Thermaurantimonas</taxon>
    </lineage>
</organism>